<name>A0A6H5J4F8_9HYME</name>
<accession>A0A6H5J4F8</accession>
<reference evidence="1 2" key="1">
    <citation type="submission" date="2020-02" db="EMBL/GenBank/DDBJ databases">
        <authorList>
            <person name="Ferguson B K."/>
        </authorList>
    </citation>
    <scope>NUCLEOTIDE SEQUENCE [LARGE SCALE GENOMIC DNA]</scope>
</reference>
<proteinExistence type="predicted"/>
<keyword evidence="2" id="KW-1185">Reference proteome</keyword>
<organism evidence="1 2">
    <name type="scientific">Trichogramma brassicae</name>
    <dbReference type="NCBI Taxonomy" id="86971"/>
    <lineage>
        <taxon>Eukaryota</taxon>
        <taxon>Metazoa</taxon>
        <taxon>Ecdysozoa</taxon>
        <taxon>Arthropoda</taxon>
        <taxon>Hexapoda</taxon>
        <taxon>Insecta</taxon>
        <taxon>Pterygota</taxon>
        <taxon>Neoptera</taxon>
        <taxon>Endopterygota</taxon>
        <taxon>Hymenoptera</taxon>
        <taxon>Apocrita</taxon>
        <taxon>Proctotrupomorpha</taxon>
        <taxon>Chalcidoidea</taxon>
        <taxon>Trichogrammatidae</taxon>
        <taxon>Trichogramma</taxon>
    </lineage>
</organism>
<dbReference type="Proteomes" id="UP000479190">
    <property type="component" value="Unassembled WGS sequence"/>
</dbReference>
<evidence type="ECO:0000313" key="2">
    <source>
        <dbReference type="Proteomes" id="UP000479190"/>
    </source>
</evidence>
<sequence length="426" mass="48538">MDYYFTRSCEVAPNGDPRVGHMISCTLCLEVTQTHSRLYLYICLIRTSTSVVTTDACLRAIIARDAMAYISSRTPPSSAESHQISNNFKAYARHCHVQWCVAKLVLSVDLQRLPTYPKQKIQKFDVLQSAIRIRCTREVEPIFIDVSKGDLSRGQRYQTGYFVTSVDFLRVMEFKLAPNGNLVVSATLTPAASWTNEMRPAQTPRYGWGLPHHSTSSEKLLAYDSVYSEDNQLRVFKGQWPELEDIEERINPEHHSYFYENTVPVRKNAALDNWARVGWIMRDRRRRPLKEHPIEKERFPKLCICKIPILLEAEHFHLTLIQIQDPYPTLRMVGPLLSITESESLGSRYTISVLQQLGSPRARAGLPPCCGLYRGGEAQSVSGSRASNNAYAHTYRTYSFKPVYSIDTTTTTTTTTSEKKQQQANL</sequence>
<protein>
    <submittedName>
        <fullName evidence="1">Uncharacterized protein</fullName>
    </submittedName>
</protein>
<evidence type="ECO:0000313" key="1">
    <source>
        <dbReference type="EMBL" id="CAB0044556.1"/>
    </source>
</evidence>
<dbReference type="AlphaFoldDB" id="A0A6H5J4F8"/>
<dbReference type="EMBL" id="CADCXV010001472">
    <property type="protein sequence ID" value="CAB0044556.1"/>
    <property type="molecule type" value="Genomic_DNA"/>
</dbReference>
<gene>
    <name evidence="1" type="ORF">TBRA_LOCUS16144</name>
</gene>